<dbReference type="Gene3D" id="3.20.20.70">
    <property type="entry name" value="Aldolase class I"/>
    <property type="match status" value="1"/>
</dbReference>
<evidence type="ECO:0000313" key="11">
    <source>
        <dbReference type="Proteomes" id="UP000610960"/>
    </source>
</evidence>
<dbReference type="OrthoDB" id="27513at2157"/>
<evidence type="ECO:0000256" key="8">
    <source>
        <dbReference type="HAMAP-Rule" id="MF_00135"/>
    </source>
</evidence>
<dbReference type="EC" id="5.3.1.24" evidence="8"/>
<feature type="domain" description="N-(5'phosphoribosyl) anthranilate isomerase (PRAI)" evidence="9">
    <location>
        <begin position="4"/>
        <end position="203"/>
    </location>
</feature>
<dbReference type="Proteomes" id="UP000610960">
    <property type="component" value="Unassembled WGS sequence"/>
</dbReference>
<accession>A0A830GV62</accession>
<keyword evidence="5 8" id="KW-0822">Tryptophan biosynthesis</keyword>
<dbReference type="Pfam" id="PF00697">
    <property type="entry name" value="PRAI"/>
    <property type="match status" value="1"/>
</dbReference>
<evidence type="ECO:0000256" key="6">
    <source>
        <dbReference type="ARBA" id="ARBA00023141"/>
    </source>
</evidence>
<comment type="catalytic activity">
    <reaction evidence="1 8">
        <text>N-(5-phospho-beta-D-ribosyl)anthranilate = 1-(2-carboxyphenylamino)-1-deoxy-D-ribulose 5-phosphate</text>
        <dbReference type="Rhea" id="RHEA:21540"/>
        <dbReference type="ChEBI" id="CHEBI:18277"/>
        <dbReference type="ChEBI" id="CHEBI:58613"/>
        <dbReference type="EC" id="5.3.1.24"/>
    </reaction>
</comment>
<name>A0A830GV62_9CREN</name>
<reference evidence="10" key="2">
    <citation type="submission" date="2020-09" db="EMBL/GenBank/DDBJ databases">
        <authorList>
            <person name="Sun Q."/>
            <person name="Ohkuma M."/>
        </authorList>
    </citation>
    <scope>NUCLEOTIDE SEQUENCE</scope>
    <source>
        <strain evidence="10">JCM 10088</strain>
    </source>
</reference>
<dbReference type="CDD" id="cd00405">
    <property type="entry name" value="PRAI"/>
    <property type="match status" value="1"/>
</dbReference>
<dbReference type="PANTHER" id="PTHR42894:SF1">
    <property type="entry name" value="N-(5'-PHOSPHORIBOSYL)ANTHRANILATE ISOMERASE"/>
    <property type="match status" value="1"/>
</dbReference>
<evidence type="ECO:0000256" key="5">
    <source>
        <dbReference type="ARBA" id="ARBA00022822"/>
    </source>
</evidence>
<dbReference type="InterPro" id="IPR044643">
    <property type="entry name" value="TrpF_fam"/>
</dbReference>
<dbReference type="GO" id="GO:0004640">
    <property type="term" value="F:phosphoribosylanthranilate isomerase activity"/>
    <property type="evidence" value="ECO:0007669"/>
    <property type="project" value="UniProtKB-UniRule"/>
</dbReference>
<dbReference type="InterPro" id="IPR013785">
    <property type="entry name" value="Aldolase_TIM"/>
</dbReference>
<dbReference type="EMBL" id="BMNL01000001">
    <property type="protein sequence ID" value="GGP18884.1"/>
    <property type="molecule type" value="Genomic_DNA"/>
</dbReference>
<reference evidence="10" key="1">
    <citation type="journal article" date="2014" name="Int. J. Syst. Evol. Microbiol.">
        <title>Complete genome sequence of Corynebacterium casei LMG S-19264T (=DSM 44701T), isolated from a smear-ripened cheese.</title>
        <authorList>
            <consortium name="US DOE Joint Genome Institute (JGI-PGF)"/>
            <person name="Walter F."/>
            <person name="Albersmeier A."/>
            <person name="Kalinowski J."/>
            <person name="Ruckert C."/>
        </authorList>
    </citation>
    <scope>NUCLEOTIDE SEQUENCE</scope>
    <source>
        <strain evidence="10">JCM 10088</strain>
    </source>
</reference>
<dbReference type="AlphaFoldDB" id="A0A830GV62"/>
<dbReference type="HAMAP" id="MF_00135">
    <property type="entry name" value="PRAI"/>
    <property type="match status" value="1"/>
</dbReference>
<proteinExistence type="inferred from homology"/>
<dbReference type="InterPro" id="IPR001240">
    <property type="entry name" value="PRAI_dom"/>
</dbReference>
<keyword evidence="4 8" id="KW-0028">Amino-acid biosynthesis</keyword>
<evidence type="ECO:0000256" key="2">
    <source>
        <dbReference type="ARBA" id="ARBA00004664"/>
    </source>
</evidence>
<protein>
    <recommendedName>
        <fullName evidence="8">N-(5'-phosphoribosyl)anthranilate isomerase</fullName>
        <shortName evidence="8">PRAI</shortName>
        <ecNumber evidence="8">5.3.1.24</ecNumber>
    </recommendedName>
</protein>
<keyword evidence="7 8" id="KW-0413">Isomerase</keyword>
<evidence type="ECO:0000313" key="10">
    <source>
        <dbReference type="EMBL" id="GGP18884.1"/>
    </source>
</evidence>
<keyword evidence="11" id="KW-1185">Reference proteome</keyword>
<gene>
    <name evidence="8" type="primary">trpF</name>
    <name evidence="10" type="ORF">GCM10007981_00330</name>
</gene>
<keyword evidence="6 8" id="KW-0057">Aromatic amino acid biosynthesis</keyword>
<dbReference type="UniPathway" id="UPA00035">
    <property type="reaction ID" value="UER00042"/>
</dbReference>
<dbReference type="RefSeq" id="WP_188595465.1">
    <property type="nucleotide sequence ID" value="NZ_BMNL01000001.1"/>
</dbReference>
<dbReference type="InterPro" id="IPR011060">
    <property type="entry name" value="RibuloseP-bd_barrel"/>
</dbReference>
<evidence type="ECO:0000256" key="7">
    <source>
        <dbReference type="ARBA" id="ARBA00023235"/>
    </source>
</evidence>
<organism evidence="10 11">
    <name type="scientific">Thermocladium modestius</name>
    <dbReference type="NCBI Taxonomy" id="62609"/>
    <lineage>
        <taxon>Archaea</taxon>
        <taxon>Thermoproteota</taxon>
        <taxon>Thermoprotei</taxon>
        <taxon>Thermoproteales</taxon>
        <taxon>Thermoproteaceae</taxon>
        <taxon>Thermocladium</taxon>
    </lineage>
</organism>
<comment type="caution">
    <text evidence="10">The sequence shown here is derived from an EMBL/GenBank/DDBJ whole genome shotgun (WGS) entry which is preliminary data.</text>
</comment>
<evidence type="ECO:0000256" key="3">
    <source>
        <dbReference type="ARBA" id="ARBA00007571"/>
    </source>
</evidence>
<comment type="similarity">
    <text evidence="3 8">Belongs to the TrpF family.</text>
</comment>
<evidence type="ECO:0000259" key="9">
    <source>
        <dbReference type="Pfam" id="PF00697"/>
    </source>
</evidence>
<evidence type="ECO:0000256" key="4">
    <source>
        <dbReference type="ARBA" id="ARBA00022605"/>
    </source>
</evidence>
<evidence type="ECO:0000256" key="1">
    <source>
        <dbReference type="ARBA" id="ARBA00001164"/>
    </source>
</evidence>
<dbReference type="PANTHER" id="PTHR42894">
    <property type="entry name" value="N-(5'-PHOSPHORIBOSYL)ANTHRANILATE ISOMERASE"/>
    <property type="match status" value="1"/>
</dbReference>
<sequence length="208" mass="21408">MLLKICGVTRREDAEYLDGKADYVGFIPDPSAGARSVDPATARAIAASLSRSKPVAVFAGMDLLAAARMASELGAVLQHPALAGEEAINRVAAAVPGVKLAPVVYVSSDAAVRAARLLKLFGSLLEYVLIDAPKRGFSTYELGLKFPLSLVDELRGLRAGVAGGIGPGNVGAVASRGPFLIDISSGVESSPGVKDPGKIDEVLRVVKG</sequence>
<comment type="pathway">
    <text evidence="2 8">Amino-acid biosynthesis; L-tryptophan biosynthesis; L-tryptophan from chorismate: step 3/5.</text>
</comment>
<dbReference type="SUPFAM" id="SSF51366">
    <property type="entry name" value="Ribulose-phoshate binding barrel"/>
    <property type="match status" value="1"/>
</dbReference>
<dbReference type="GO" id="GO:0000162">
    <property type="term" value="P:L-tryptophan biosynthetic process"/>
    <property type="evidence" value="ECO:0007669"/>
    <property type="project" value="UniProtKB-UniRule"/>
</dbReference>